<keyword evidence="3" id="KW-1185">Reference proteome</keyword>
<comment type="caution">
    <text evidence="2">The sequence shown here is derived from an EMBL/GenBank/DDBJ whole genome shotgun (WGS) entry which is preliminary data.</text>
</comment>
<protein>
    <submittedName>
        <fullName evidence="2">Uncharacterized protein</fullName>
    </submittedName>
</protein>
<reference evidence="2" key="1">
    <citation type="journal article" date="2014" name="Int. J. Syst. Evol. Microbiol.">
        <title>Complete genome sequence of Corynebacterium casei LMG S-19264T (=DSM 44701T), isolated from a smear-ripened cheese.</title>
        <authorList>
            <consortium name="US DOE Joint Genome Institute (JGI-PGF)"/>
            <person name="Walter F."/>
            <person name="Albersmeier A."/>
            <person name="Kalinowski J."/>
            <person name="Ruckert C."/>
        </authorList>
    </citation>
    <scope>NUCLEOTIDE SEQUENCE</scope>
    <source>
        <strain evidence="2">JCM 14371</strain>
    </source>
</reference>
<sequence length="72" mass="7545">MLSIGLQEKGGRAGARLRPGGGPGRGEEKWTTGSGQPFTAASVPPLTKYRWKTTNTTMTGMALSTAPARIRA</sequence>
<evidence type="ECO:0000313" key="2">
    <source>
        <dbReference type="EMBL" id="GGJ67064.1"/>
    </source>
</evidence>
<evidence type="ECO:0000313" key="3">
    <source>
        <dbReference type="Proteomes" id="UP000635726"/>
    </source>
</evidence>
<gene>
    <name evidence="2" type="ORF">GCM10008939_09090</name>
</gene>
<evidence type="ECO:0000256" key="1">
    <source>
        <dbReference type="SAM" id="MobiDB-lite"/>
    </source>
</evidence>
<feature type="region of interest" description="Disordered" evidence="1">
    <location>
        <begin position="1"/>
        <end position="43"/>
    </location>
</feature>
<dbReference type="EMBL" id="BMOE01000002">
    <property type="protein sequence ID" value="GGJ67064.1"/>
    <property type="molecule type" value="Genomic_DNA"/>
</dbReference>
<accession>A0A917ULX1</accession>
<organism evidence="2 3">
    <name type="scientific">Deinococcus aquiradiocola</name>
    <dbReference type="NCBI Taxonomy" id="393059"/>
    <lineage>
        <taxon>Bacteria</taxon>
        <taxon>Thermotogati</taxon>
        <taxon>Deinococcota</taxon>
        <taxon>Deinococci</taxon>
        <taxon>Deinococcales</taxon>
        <taxon>Deinococcaceae</taxon>
        <taxon>Deinococcus</taxon>
    </lineage>
</organism>
<dbReference type="Proteomes" id="UP000635726">
    <property type="component" value="Unassembled WGS sequence"/>
</dbReference>
<reference evidence="2" key="2">
    <citation type="submission" date="2020-09" db="EMBL/GenBank/DDBJ databases">
        <authorList>
            <person name="Sun Q."/>
            <person name="Ohkuma M."/>
        </authorList>
    </citation>
    <scope>NUCLEOTIDE SEQUENCE</scope>
    <source>
        <strain evidence="2">JCM 14371</strain>
    </source>
</reference>
<name>A0A917ULX1_9DEIO</name>
<dbReference type="AlphaFoldDB" id="A0A917ULX1"/>
<proteinExistence type="predicted"/>